<protein>
    <submittedName>
        <fullName evidence="2">Uncharacterized protein</fullName>
    </submittedName>
</protein>
<feature type="region of interest" description="Disordered" evidence="1">
    <location>
        <begin position="114"/>
        <end position="136"/>
    </location>
</feature>
<evidence type="ECO:0000256" key="1">
    <source>
        <dbReference type="SAM" id="MobiDB-lite"/>
    </source>
</evidence>
<accession>A0A9X2PRU0</accession>
<evidence type="ECO:0000313" key="3">
    <source>
        <dbReference type="Proteomes" id="UP001155057"/>
    </source>
</evidence>
<dbReference type="Proteomes" id="UP001155057">
    <property type="component" value="Unassembled WGS sequence"/>
</dbReference>
<organism evidence="2 3">
    <name type="scientific">Salinibacter ruber</name>
    <dbReference type="NCBI Taxonomy" id="146919"/>
    <lineage>
        <taxon>Bacteria</taxon>
        <taxon>Pseudomonadati</taxon>
        <taxon>Rhodothermota</taxon>
        <taxon>Rhodothermia</taxon>
        <taxon>Rhodothermales</taxon>
        <taxon>Salinibacteraceae</taxon>
        <taxon>Salinibacter</taxon>
    </lineage>
</organism>
<sequence>MSEMTLSSLKERLGEIGARAAWAQWSALGAGTLHEGRSASAIIDPEALLLLSLHLIPEERRLRDLARWWAEVGSGLLSVQRTKTLAKDFPPDVQERLHEYSRWATRAGDKRWKKYASEGTKNDSERDRKGPEDPQLRSPASLLLQLRAGFGVSAKADVLAFLLGIEGQTATTRQATEATGYSRATISGALEDLVRADFIEKSGGRPAEYRAPVRSWMALLHRSETAEQTRETGVPKWRYWAQVFAFLARSREWAHEAESLSKYMASTRARDLFEEFGGAFDANRIQVPSPAGHQGAEYLEGFQNAIERIVQWVPAHL</sequence>
<dbReference type="RefSeq" id="WP_259073912.1">
    <property type="nucleotide sequence ID" value="NZ_JANUAB010000016.1"/>
</dbReference>
<dbReference type="InterPro" id="IPR036390">
    <property type="entry name" value="WH_DNA-bd_sf"/>
</dbReference>
<name>A0A9X2PRU0_9BACT</name>
<reference evidence="2" key="1">
    <citation type="submission" date="2022-08" db="EMBL/GenBank/DDBJ databases">
        <title>Genomic Encyclopedia of Type Strains, Phase V (KMG-V): Genome sequencing to study the core and pangenomes of soil and plant-associated prokaryotes.</title>
        <authorList>
            <person name="Whitman W."/>
        </authorList>
    </citation>
    <scope>NUCLEOTIDE SEQUENCE</scope>
    <source>
        <strain evidence="2">SP3049</strain>
    </source>
</reference>
<gene>
    <name evidence="2" type="ORF">GGP61_003832</name>
</gene>
<proteinExistence type="predicted"/>
<dbReference type="EMBL" id="JANUAE010000034">
    <property type="protein sequence ID" value="MCS3712194.1"/>
    <property type="molecule type" value="Genomic_DNA"/>
</dbReference>
<comment type="caution">
    <text evidence="2">The sequence shown here is derived from an EMBL/GenBank/DDBJ whole genome shotgun (WGS) entry which is preliminary data.</text>
</comment>
<dbReference type="AlphaFoldDB" id="A0A9X2PRU0"/>
<dbReference type="SUPFAM" id="SSF46785">
    <property type="entry name" value="Winged helix' DNA-binding domain"/>
    <property type="match status" value="1"/>
</dbReference>
<feature type="compositionally biased region" description="Basic and acidic residues" evidence="1">
    <location>
        <begin position="120"/>
        <end position="135"/>
    </location>
</feature>
<evidence type="ECO:0000313" key="2">
    <source>
        <dbReference type="EMBL" id="MCS3712194.1"/>
    </source>
</evidence>